<dbReference type="EMBL" id="JARRTL010000016">
    <property type="protein sequence ID" value="MEC0486393.1"/>
    <property type="molecule type" value="Genomic_DNA"/>
</dbReference>
<evidence type="ECO:0000259" key="1">
    <source>
        <dbReference type="SMART" id="SM01058"/>
    </source>
</evidence>
<dbReference type="Proteomes" id="UP001341297">
    <property type="component" value="Unassembled WGS sequence"/>
</dbReference>
<dbReference type="Proteomes" id="UP000036168">
    <property type="component" value="Unassembled WGS sequence"/>
</dbReference>
<reference evidence="2 4" key="1">
    <citation type="journal article" date="2015" name="Int. J. Syst. Evol. Microbiol.">
        <title>Bacillus glycinifermentans sp. nov., isolated from fermented soybean paste.</title>
        <authorList>
            <person name="Kim S.J."/>
            <person name="Dunlap C.A."/>
            <person name="Kwon S.W."/>
            <person name="Rooney A.P."/>
        </authorList>
    </citation>
    <scope>NUCLEOTIDE SEQUENCE [LARGE SCALE GENOMIC DNA]</scope>
    <source>
        <strain evidence="2 4">GO-13</strain>
    </source>
</reference>
<reference evidence="2" key="2">
    <citation type="submission" date="2015-10" db="EMBL/GenBank/DDBJ databases">
        <authorList>
            <person name="Gilbert D.G."/>
        </authorList>
    </citation>
    <scope>NUCLEOTIDE SEQUENCE</scope>
    <source>
        <strain evidence="2">GO-13</strain>
    </source>
</reference>
<dbReference type="RefSeq" id="WP_048354725.1">
    <property type="nucleotide sequence ID" value="NZ_CP023481.1"/>
</dbReference>
<keyword evidence="5" id="KW-1185">Reference proteome</keyword>
<gene>
    <name evidence="2" type="ORF">AB447_202210</name>
    <name evidence="3" type="ORF">P8828_16505</name>
</gene>
<evidence type="ECO:0000313" key="2">
    <source>
        <dbReference type="EMBL" id="KRT94129.1"/>
    </source>
</evidence>
<evidence type="ECO:0000313" key="3">
    <source>
        <dbReference type="EMBL" id="MEC0486393.1"/>
    </source>
</evidence>
<proteinExistence type="predicted"/>
<organism evidence="2 4">
    <name type="scientific">Bacillus glycinifermentans</name>
    <dbReference type="NCBI Taxonomy" id="1664069"/>
    <lineage>
        <taxon>Bacteria</taxon>
        <taxon>Bacillati</taxon>
        <taxon>Bacillota</taxon>
        <taxon>Bacilli</taxon>
        <taxon>Bacillales</taxon>
        <taxon>Bacillaceae</taxon>
        <taxon>Bacillus</taxon>
    </lineage>
</organism>
<name>A0A0J6E7Q6_9BACI</name>
<feature type="domain" description="CarD-like/TRCF RNAP-interacting" evidence="1">
    <location>
        <begin position="1"/>
        <end position="77"/>
    </location>
</feature>
<dbReference type="Gene3D" id="2.40.10.170">
    <property type="match status" value="1"/>
</dbReference>
<evidence type="ECO:0000313" key="5">
    <source>
        <dbReference type="Proteomes" id="UP001341297"/>
    </source>
</evidence>
<comment type="caution">
    <text evidence="2">The sequence shown here is derived from an EMBL/GenBank/DDBJ whole genome shotgun (WGS) entry which is preliminary data.</text>
</comment>
<dbReference type="SMART" id="SM01058">
    <property type="entry name" value="CarD_TRCF"/>
    <property type="match status" value="1"/>
</dbReference>
<dbReference type="InterPro" id="IPR036101">
    <property type="entry name" value="CarD-like/TRCF_RID_sf"/>
</dbReference>
<accession>A0A0J6H3I0</accession>
<dbReference type="SUPFAM" id="SSF141259">
    <property type="entry name" value="CarD-like"/>
    <property type="match status" value="1"/>
</dbReference>
<dbReference type="Pfam" id="PF02559">
    <property type="entry name" value="CarD_TRCF_RID"/>
    <property type="match status" value="1"/>
</dbReference>
<dbReference type="OrthoDB" id="9786074at2"/>
<reference evidence="3 5" key="3">
    <citation type="submission" date="2023-03" db="EMBL/GenBank/DDBJ databases">
        <title>Agriculturally important microbes genome sequencing.</title>
        <authorList>
            <person name="Dunlap C."/>
        </authorList>
    </citation>
    <scope>NUCLEOTIDE SEQUENCE [LARGE SCALE GENOMIC DNA]</scope>
    <source>
        <strain evidence="3 5">CBP-3203</strain>
    </source>
</reference>
<accession>A0A0J6E7Q6</accession>
<dbReference type="PATRIC" id="fig|1664069.3.peg.604"/>
<evidence type="ECO:0000313" key="4">
    <source>
        <dbReference type="Proteomes" id="UP000036168"/>
    </source>
</evidence>
<sequence length="107" mass="12582">MLKEGDKVLYPLHGVGYLKSIEIQKAKNNSTLYYKIYIPARRLEIYVPKERAEKLGLRPISSIKDFLSICKKPYDYRVNLTHPRDEKKGYPGGKVQIRNFMQYNSTR</sequence>
<protein>
    <submittedName>
        <fullName evidence="3">CarD family transcriptional regulator</fullName>
    </submittedName>
</protein>
<dbReference type="EMBL" id="LECW02000012">
    <property type="protein sequence ID" value="KRT94129.1"/>
    <property type="molecule type" value="Genomic_DNA"/>
</dbReference>
<dbReference type="AlphaFoldDB" id="A0A0J6E7Q6"/>
<dbReference type="InterPro" id="IPR003711">
    <property type="entry name" value="CarD-like/TRCF_RID"/>
</dbReference>